<gene>
    <name evidence="2" type="ORF">J6595_07430</name>
</gene>
<evidence type="ECO:0000256" key="1">
    <source>
        <dbReference type="SAM" id="Phobius"/>
    </source>
</evidence>
<feature type="transmembrane region" description="Helical" evidence="1">
    <location>
        <begin position="63"/>
        <end position="81"/>
    </location>
</feature>
<name>A0ABS4BFC1_9HYPH</name>
<organism evidence="2 3">
    <name type="scientific">Jiella mangrovi</name>
    <dbReference type="NCBI Taxonomy" id="2821407"/>
    <lineage>
        <taxon>Bacteria</taxon>
        <taxon>Pseudomonadati</taxon>
        <taxon>Pseudomonadota</taxon>
        <taxon>Alphaproteobacteria</taxon>
        <taxon>Hyphomicrobiales</taxon>
        <taxon>Aurantimonadaceae</taxon>
        <taxon>Jiella</taxon>
    </lineage>
</organism>
<evidence type="ECO:0000313" key="2">
    <source>
        <dbReference type="EMBL" id="MBP0615406.1"/>
    </source>
</evidence>
<dbReference type="Proteomes" id="UP000678276">
    <property type="component" value="Unassembled WGS sequence"/>
</dbReference>
<reference evidence="2 3" key="1">
    <citation type="submission" date="2021-04" db="EMBL/GenBank/DDBJ databases">
        <title>Whole genome sequence of Jiella sp. KSK16Y-1.</title>
        <authorList>
            <person name="Tuo L."/>
        </authorList>
    </citation>
    <scope>NUCLEOTIDE SEQUENCE [LARGE SCALE GENOMIC DNA]</scope>
    <source>
        <strain evidence="2 3">KSK16Y-1</strain>
    </source>
</reference>
<feature type="transmembrane region" description="Helical" evidence="1">
    <location>
        <begin position="29"/>
        <end position="51"/>
    </location>
</feature>
<keyword evidence="3" id="KW-1185">Reference proteome</keyword>
<proteinExistence type="predicted"/>
<sequence>MSGVLFGSFGAHLLDEAQMAPLGAHPDELIGIAAILAALTIAFALAIAGIMSLASRTERAAEPFAAATFSALFGFYVALALSGSPAVALFSDGPLITLFIALGFAALLFDHVIADREDEEGDATFEAVMAHLEEAKRAAIAKREGREGSEAEKDRR</sequence>
<accession>A0ABS4BFC1</accession>
<evidence type="ECO:0000313" key="3">
    <source>
        <dbReference type="Proteomes" id="UP000678276"/>
    </source>
</evidence>
<keyword evidence="1" id="KW-0472">Membrane</keyword>
<comment type="caution">
    <text evidence="2">The sequence shown here is derived from an EMBL/GenBank/DDBJ whole genome shotgun (WGS) entry which is preliminary data.</text>
</comment>
<keyword evidence="1" id="KW-1133">Transmembrane helix</keyword>
<protein>
    <submittedName>
        <fullName evidence="2">Uncharacterized protein</fullName>
    </submittedName>
</protein>
<keyword evidence="1" id="KW-0812">Transmembrane</keyword>
<dbReference type="EMBL" id="JAGJCF010000003">
    <property type="protein sequence ID" value="MBP0615406.1"/>
    <property type="molecule type" value="Genomic_DNA"/>
</dbReference>
<feature type="transmembrane region" description="Helical" evidence="1">
    <location>
        <begin position="87"/>
        <end position="109"/>
    </location>
</feature>
<dbReference type="RefSeq" id="WP_209593802.1">
    <property type="nucleotide sequence ID" value="NZ_JAGJCF010000003.1"/>
</dbReference>